<sequence>MTYYLKPTNENIEVPRVVLANEVTGGFVVMTGVTVGTGMYTDLPVTDTQAKSDGWIDSVLCASGKGRYFFKINTETSEQEPYLLMYSIRGELIGVYFYTISDMPEPWKTKTELKPFSDIIIDYPHSNLLLYFKDPVNACRRDSKGSDGTYN</sequence>
<evidence type="ECO:0000313" key="1">
    <source>
        <dbReference type="EMBL" id="AIF11776.1"/>
    </source>
</evidence>
<name>A0A075H5X4_9ARCH</name>
<accession>A0A075H5X4</accession>
<proteinExistence type="predicted"/>
<dbReference type="EMBL" id="KF900926">
    <property type="protein sequence ID" value="AIF11776.1"/>
    <property type="molecule type" value="Genomic_DNA"/>
</dbReference>
<reference evidence="1" key="1">
    <citation type="journal article" date="2014" name="Genome Biol. Evol.">
        <title>Pangenome evidence for extensive interdomain horizontal transfer affecting lineage core and shell genes in uncultured planktonic thaumarchaeota and euryarchaeota.</title>
        <authorList>
            <person name="Deschamps P."/>
            <person name="Zivanovic Y."/>
            <person name="Moreira D."/>
            <person name="Rodriguez-Valera F."/>
            <person name="Lopez-Garcia P."/>
        </authorList>
    </citation>
    <scope>NUCLEOTIDE SEQUENCE</scope>
</reference>
<dbReference type="AlphaFoldDB" id="A0A075H5X4"/>
<organism evidence="1">
    <name type="scientific">uncultured marine thaumarchaeote KM3_53_E03</name>
    <dbReference type="NCBI Taxonomy" id="1456184"/>
    <lineage>
        <taxon>Archaea</taxon>
        <taxon>Nitrososphaerota</taxon>
        <taxon>environmental samples</taxon>
    </lineage>
</organism>
<protein>
    <submittedName>
        <fullName evidence="1">Uncharacterized protein</fullName>
    </submittedName>
</protein>